<dbReference type="AlphaFoldDB" id="A0A8J2JJW8"/>
<reference evidence="1" key="1">
    <citation type="submission" date="2021-06" db="EMBL/GenBank/DDBJ databases">
        <authorList>
            <person name="Hodson N. C."/>
            <person name="Mongue J. A."/>
            <person name="Jaron S. K."/>
        </authorList>
    </citation>
    <scope>NUCLEOTIDE SEQUENCE</scope>
</reference>
<name>A0A8J2JJW8_9HEXA</name>
<dbReference type="EMBL" id="CAJVCH010064527">
    <property type="protein sequence ID" value="CAG7719787.1"/>
    <property type="molecule type" value="Genomic_DNA"/>
</dbReference>
<evidence type="ECO:0000313" key="1">
    <source>
        <dbReference type="EMBL" id="CAG7719787.1"/>
    </source>
</evidence>
<accession>A0A8J2JJW8</accession>
<gene>
    <name evidence="1" type="ORF">AFUS01_LOCUS9093</name>
</gene>
<comment type="caution">
    <text evidence="1">The sequence shown here is derived from an EMBL/GenBank/DDBJ whole genome shotgun (WGS) entry which is preliminary data.</text>
</comment>
<sequence>MNEKESNQVLSFTTHRKRTIRRQNAAKRAKIYVPGPESGPTAFVQAVSSVPVPVSSVSVPVSSVSVPDPAALQPTKGSNVPQDLQVKEKPWWQHFCKSQIVAIDCEFDHYRYLAKSEKVKAASVALVDFNGEVLYRTTVNHDPGECQINRI</sequence>
<proteinExistence type="predicted"/>
<dbReference type="Proteomes" id="UP000708208">
    <property type="component" value="Unassembled WGS sequence"/>
</dbReference>
<organism evidence="1 2">
    <name type="scientific">Allacma fusca</name>
    <dbReference type="NCBI Taxonomy" id="39272"/>
    <lineage>
        <taxon>Eukaryota</taxon>
        <taxon>Metazoa</taxon>
        <taxon>Ecdysozoa</taxon>
        <taxon>Arthropoda</taxon>
        <taxon>Hexapoda</taxon>
        <taxon>Collembola</taxon>
        <taxon>Symphypleona</taxon>
        <taxon>Sminthuridae</taxon>
        <taxon>Allacma</taxon>
    </lineage>
</organism>
<protein>
    <recommendedName>
        <fullName evidence="3">Exonuclease domain-containing protein</fullName>
    </recommendedName>
</protein>
<feature type="non-terminal residue" evidence="1">
    <location>
        <position position="151"/>
    </location>
</feature>
<evidence type="ECO:0000313" key="2">
    <source>
        <dbReference type="Proteomes" id="UP000708208"/>
    </source>
</evidence>
<keyword evidence="2" id="KW-1185">Reference proteome</keyword>
<evidence type="ECO:0008006" key="3">
    <source>
        <dbReference type="Google" id="ProtNLM"/>
    </source>
</evidence>